<protein>
    <submittedName>
        <fullName evidence="1">Transposon Ty3-G Gag-Pol polyprotein-like 1</fullName>
    </submittedName>
</protein>
<dbReference type="InterPro" id="IPR043502">
    <property type="entry name" value="DNA/RNA_pol_sf"/>
</dbReference>
<dbReference type="Proteomes" id="UP000747542">
    <property type="component" value="Unassembled WGS sequence"/>
</dbReference>
<keyword evidence="2" id="KW-1185">Reference proteome</keyword>
<feature type="non-terminal residue" evidence="1">
    <location>
        <position position="162"/>
    </location>
</feature>
<evidence type="ECO:0000313" key="1">
    <source>
        <dbReference type="EMBL" id="KAG7166431.1"/>
    </source>
</evidence>
<proteinExistence type="predicted"/>
<sequence length="162" mass="17996">GMTLQETVPDPIVSPTPSLDNITEQLEKQYPNLFPVCAVTRSMSAHDVASDHAVSNPISDSNDTNADVISDLNDSNDLGLNNLYGGQECRLVQHDIELVEGAKPIKQAAYRMNPAKRELLEQDVNFLLAHNFIEKSSSEWVSPCLLVPKPDVNSRMCTDYRR</sequence>
<dbReference type="EMBL" id="JAHLQT010022531">
    <property type="protein sequence ID" value="KAG7166431.1"/>
    <property type="molecule type" value="Genomic_DNA"/>
</dbReference>
<dbReference type="GO" id="GO:0071897">
    <property type="term" value="P:DNA biosynthetic process"/>
    <property type="evidence" value="ECO:0007669"/>
    <property type="project" value="UniProtKB-ARBA"/>
</dbReference>
<evidence type="ECO:0000313" key="2">
    <source>
        <dbReference type="Proteomes" id="UP000747542"/>
    </source>
</evidence>
<name>A0A8J5MWQ1_HOMAM</name>
<dbReference type="InterPro" id="IPR053134">
    <property type="entry name" value="RNA-dir_DNA_polymerase"/>
</dbReference>
<reference evidence="1" key="1">
    <citation type="journal article" date="2021" name="Sci. Adv.">
        <title>The American lobster genome reveals insights on longevity, neural, and immune adaptations.</title>
        <authorList>
            <person name="Polinski J.M."/>
            <person name="Zimin A.V."/>
            <person name="Clark K.F."/>
            <person name="Kohn A.B."/>
            <person name="Sadowski N."/>
            <person name="Timp W."/>
            <person name="Ptitsyn A."/>
            <person name="Khanna P."/>
            <person name="Romanova D.Y."/>
            <person name="Williams P."/>
            <person name="Greenwood S.J."/>
            <person name="Moroz L.L."/>
            <person name="Walt D.R."/>
            <person name="Bodnar A.G."/>
        </authorList>
    </citation>
    <scope>NUCLEOTIDE SEQUENCE</scope>
    <source>
        <strain evidence="1">GMGI-L3</strain>
    </source>
</reference>
<dbReference type="PANTHER" id="PTHR24559">
    <property type="entry name" value="TRANSPOSON TY3-I GAG-POL POLYPROTEIN"/>
    <property type="match status" value="1"/>
</dbReference>
<dbReference type="AlphaFoldDB" id="A0A8J5MWQ1"/>
<gene>
    <name evidence="1" type="primary">TY3G-L1</name>
    <name evidence="1" type="ORF">Hamer_G005531</name>
</gene>
<dbReference type="PANTHER" id="PTHR24559:SF444">
    <property type="entry name" value="REVERSE TRANSCRIPTASE DOMAIN-CONTAINING PROTEIN"/>
    <property type="match status" value="1"/>
</dbReference>
<feature type="non-terminal residue" evidence="1">
    <location>
        <position position="1"/>
    </location>
</feature>
<accession>A0A8J5MWQ1</accession>
<dbReference type="SUPFAM" id="SSF56672">
    <property type="entry name" value="DNA/RNA polymerases"/>
    <property type="match status" value="1"/>
</dbReference>
<comment type="caution">
    <text evidence="1">The sequence shown here is derived from an EMBL/GenBank/DDBJ whole genome shotgun (WGS) entry which is preliminary data.</text>
</comment>
<organism evidence="1 2">
    <name type="scientific">Homarus americanus</name>
    <name type="common">American lobster</name>
    <dbReference type="NCBI Taxonomy" id="6706"/>
    <lineage>
        <taxon>Eukaryota</taxon>
        <taxon>Metazoa</taxon>
        <taxon>Ecdysozoa</taxon>
        <taxon>Arthropoda</taxon>
        <taxon>Crustacea</taxon>
        <taxon>Multicrustacea</taxon>
        <taxon>Malacostraca</taxon>
        <taxon>Eumalacostraca</taxon>
        <taxon>Eucarida</taxon>
        <taxon>Decapoda</taxon>
        <taxon>Pleocyemata</taxon>
        <taxon>Astacidea</taxon>
        <taxon>Nephropoidea</taxon>
        <taxon>Nephropidae</taxon>
        <taxon>Homarus</taxon>
    </lineage>
</organism>
<dbReference type="Gene3D" id="3.10.10.10">
    <property type="entry name" value="HIV Type 1 Reverse Transcriptase, subunit A, domain 1"/>
    <property type="match status" value="1"/>
</dbReference>